<dbReference type="InterPro" id="IPR050194">
    <property type="entry name" value="Glycosyltransferase_grp1"/>
</dbReference>
<name>A0A5E6PYX6_PSEFL</name>
<dbReference type="SUPFAM" id="SSF53756">
    <property type="entry name" value="UDP-Glycosyltransferase/glycogen phosphorylase"/>
    <property type="match status" value="1"/>
</dbReference>
<evidence type="ECO:0000259" key="1">
    <source>
        <dbReference type="Pfam" id="PF00534"/>
    </source>
</evidence>
<dbReference type="Gene3D" id="3.40.50.2000">
    <property type="entry name" value="Glycogen Phosphorylase B"/>
    <property type="match status" value="2"/>
</dbReference>
<dbReference type="AlphaFoldDB" id="A0A5E6PYX6"/>
<keyword evidence="2" id="KW-0808">Transferase</keyword>
<dbReference type="RefSeq" id="WP_150569209.1">
    <property type="nucleotide sequence ID" value="NZ_CABVHF010000001.1"/>
</dbReference>
<dbReference type="EC" id="2.4.1.-" evidence="2"/>
<gene>
    <name evidence="2" type="primary">gtf1</name>
    <name evidence="2" type="ORF">PS631_00582</name>
</gene>
<keyword evidence="2" id="KW-0328">Glycosyltransferase</keyword>
<organism evidence="2 3">
    <name type="scientific">Pseudomonas fluorescens</name>
    <dbReference type="NCBI Taxonomy" id="294"/>
    <lineage>
        <taxon>Bacteria</taxon>
        <taxon>Pseudomonadati</taxon>
        <taxon>Pseudomonadota</taxon>
        <taxon>Gammaproteobacteria</taxon>
        <taxon>Pseudomonadales</taxon>
        <taxon>Pseudomonadaceae</taxon>
        <taxon>Pseudomonas</taxon>
    </lineage>
</organism>
<reference evidence="2 3" key="1">
    <citation type="submission" date="2019-09" db="EMBL/GenBank/DDBJ databases">
        <authorList>
            <person name="Chandra G."/>
            <person name="Truman W A."/>
        </authorList>
    </citation>
    <scope>NUCLEOTIDE SEQUENCE [LARGE SCALE GENOMIC DNA]</scope>
    <source>
        <strain evidence="2">PS631</strain>
    </source>
</reference>
<dbReference type="OrthoDB" id="9768937at2"/>
<dbReference type="PANTHER" id="PTHR45947:SF15">
    <property type="entry name" value="TEICHURONIC ACID BIOSYNTHESIS GLYCOSYLTRANSFERASE TUAC-RELATED"/>
    <property type="match status" value="1"/>
</dbReference>
<dbReference type="GO" id="GO:0016757">
    <property type="term" value="F:glycosyltransferase activity"/>
    <property type="evidence" value="ECO:0007669"/>
    <property type="project" value="UniProtKB-KW"/>
</dbReference>
<sequence length="400" mass="44450">MRIAYFINQYPKVSHSFIRREILALERQGIEVQRIALRGWDGELQDNDDIAERSKTRYVLEDGVKGLLKPLLEVLRAQPRRFFSALWLALGMGRRADRSWPYHLIYLAEACRVVQWLQAFGAEHVHAHFGTNSTEVVMLANALGGPHYSFTVHGPEEFDKPQFLHIGEKVRRAAFVAAVSSYGRSQLYRWVAHAHWDKVKVVHCGLEAAFHAGPPVPVPAVPRLVCVGRLCEQKGQLLLLEAAQKLAAQGTTFELVLAGDGEMRAEIETLIARHGLQGQVRITGWISSGQVREELLAARALVLPSFAEGLPVVIMEAMALRRPVLTTYVAGIPELVRPGENGWLFPAGAVQELAAAMADCLGQPDEVLQRMGDEAHQRVLERHDIDTEAAKLASYFRAGA</sequence>
<feature type="domain" description="Glycosyl transferase family 1" evidence="1">
    <location>
        <begin position="223"/>
        <end position="377"/>
    </location>
</feature>
<evidence type="ECO:0000313" key="3">
    <source>
        <dbReference type="Proteomes" id="UP000399692"/>
    </source>
</evidence>
<dbReference type="CDD" id="cd03801">
    <property type="entry name" value="GT4_PimA-like"/>
    <property type="match status" value="1"/>
</dbReference>
<dbReference type="Pfam" id="PF00534">
    <property type="entry name" value="Glycos_transf_1"/>
    <property type="match status" value="1"/>
</dbReference>
<accession>A0A5E6PYX6</accession>
<dbReference type="EMBL" id="CABVHF010000001">
    <property type="protein sequence ID" value="VVM46732.1"/>
    <property type="molecule type" value="Genomic_DNA"/>
</dbReference>
<dbReference type="InterPro" id="IPR001296">
    <property type="entry name" value="Glyco_trans_1"/>
</dbReference>
<proteinExistence type="predicted"/>
<protein>
    <submittedName>
        <fullName evidence="2">Glycosyltransferase Gtf1</fullName>
        <ecNumber evidence="2">2.4.1.-</ecNumber>
    </submittedName>
</protein>
<dbReference type="PANTHER" id="PTHR45947">
    <property type="entry name" value="SULFOQUINOVOSYL TRANSFERASE SQD2"/>
    <property type="match status" value="1"/>
</dbReference>
<evidence type="ECO:0000313" key="2">
    <source>
        <dbReference type="EMBL" id="VVM46732.1"/>
    </source>
</evidence>
<dbReference type="Proteomes" id="UP000399692">
    <property type="component" value="Unassembled WGS sequence"/>
</dbReference>